<accession>A0A2A8BYH5</accession>
<reference evidence="1 2" key="1">
    <citation type="submission" date="2017-09" db="EMBL/GenBank/DDBJ databases">
        <title>Large-scale bioinformatics analysis of Bacillus genomes uncovers conserved roles of natural products in bacterial physiology.</title>
        <authorList>
            <consortium name="Agbiome Team Llc"/>
            <person name="Bleich R.M."/>
            <person name="Grubbs K.J."/>
            <person name="Santa Maria K.C."/>
            <person name="Allen S.E."/>
            <person name="Farag S."/>
            <person name="Shank E.A."/>
            <person name="Bowers A."/>
        </authorList>
    </citation>
    <scope>NUCLEOTIDE SEQUENCE [LARGE SCALE GENOMIC DNA]</scope>
    <source>
        <strain evidence="1 2">AFS009893</strain>
    </source>
</reference>
<gene>
    <name evidence="1" type="ORF">CN613_25595</name>
</gene>
<name>A0A2A8BYH5_9BACI</name>
<organism evidence="1 2">
    <name type="scientific">Bacillus pseudomycoides</name>
    <dbReference type="NCBI Taxonomy" id="64104"/>
    <lineage>
        <taxon>Bacteria</taxon>
        <taxon>Bacillati</taxon>
        <taxon>Bacillota</taxon>
        <taxon>Bacilli</taxon>
        <taxon>Bacillales</taxon>
        <taxon>Bacillaceae</taxon>
        <taxon>Bacillus</taxon>
        <taxon>Bacillus cereus group</taxon>
    </lineage>
</organism>
<dbReference type="EMBL" id="NUDP01000117">
    <property type="protein sequence ID" value="PEM65321.1"/>
    <property type="molecule type" value="Genomic_DNA"/>
</dbReference>
<protein>
    <submittedName>
        <fullName evidence="1">Uncharacterized protein</fullName>
    </submittedName>
</protein>
<proteinExistence type="predicted"/>
<evidence type="ECO:0000313" key="1">
    <source>
        <dbReference type="EMBL" id="PEM65321.1"/>
    </source>
</evidence>
<dbReference type="AlphaFoldDB" id="A0A2A8BYH5"/>
<dbReference type="Proteomes" id="UP000219775">
    <property type="component" value="Unassembled WGS sequence"/>
</dbReference>
<sequence>MEITKILADGKHVEFSSAKFEDAESDIIQIWGIPSDCFKEVFTFNLFCRRGFVIEFKMDSKEFTAEADFVRGRTTVGGSNLTRLIVRDVKAA</sequence>
<dbReference type="RefSeq" id="WP_098129088.1">
    <property type="nucleotide sequence ID" value="NZ_NUDP01000117.1"/>
</dbReference>
<evidence type="ECO:0000313" key="2">
    <source>
        <dbReference type="Proteomes" id="UP000219775"/>
    </source>
</evidence>
<comment type="caution">
    <text evidence="1">The sequence shown here is derived from an EMBL/GenBank/DDBJ whole genome shotgun (WGS) entry which is preliminary data.</text>
</comment>